<accession>A0A5P1EIY6</accession>
<dbReference type="InterPro" id="IPR001906">
    <property type="entry name" value="Terpene_synth_N"/>
</dbReference>
<dbReference type="InterPro" id="IPR008949">
    <property type="entry name" value="Isoprenoid_synthase_dom_sf"/>
</dbReference>
<dbReference type="GO" id="GO:0016102">
    <property type="term" value="P:diterpenoid biosynthetic process"/>
    <property type="evidence" value="ECO:0007669"/>
    <property type="project" value="InterPro"/>
</dbReference>
<dbReference type="FunFam" id="1.10.600.10:FF:000007">
    <property type="entry name" value="Isoprene synthase, chloroplastic"/>
    <property type="match status" value="1"/>
</dbReference>
<dbReference type="SUPFAM" id="SSF48239">
    <property type="entry name" value="Terpenoid cyclases/Protein prenyltransferases"/>
    <property type="match status" value="1"/>
</dbReference>
<evidence type="ECO:0000256" key="3">
    <source>
        <dbReference type="ARBA" id="ARBA00023239"/>
    </source>
</evidence>
<evidence type="ECO:0000313" key="7">
    <source>
        <dbReference type="Proteomes" id="UP000243459"/>
    </source>
</evidence>
<reference evidence="7" key="1">
    <citation type="journal article" date="2017" name="Nat. Commun.">
        <title>The asparagus genome sheds light on the origin and evolution of a young Y chromosome.</title>
        <authorList>
            <person name="Harkess A."/>
            <person name="Zhou J."/>
            <person name="Xu C."/>
            <person name="Bowers J.E."/>
            <person name="Van der Hulst R."/>
            <person name="Ayyampalayam S."/>
            <person name="Mercati F."/>
            <person name="Riccardi P."/>
            <person name="McKain M.R."/>
            <person name="Kakrana A."/>
            <person name="Tang H."/>
            <person name="Ray J."/>
            <person name="Groenendijk J."/>
            <person name="Arikit S."/>
            <person name="Mathioni S.M."/>
            <person name="Nakano M."/>
            <person name="Shan H."/>
            <person name="Telgmann-Rauber A."/>
            <person name="Kanno A."/>
            <person name="Yue Z."/>
            <person name="Chen H."/>
            <person name="Li W."/>
            <person name="Chen Y."/>
            <person name="Xu X."/>
            <person name="Zhang Y."/>
            <person name="Luo S."/>
            <person name="Chen H."/>
            <person name="Gao J."/>
            <person name="Mao Z."/>
            <person name="Pires J.C."/>
            <person name="Luo M."/>
            <person name="Kudrna D."/>
            <person name="Wing R.A."/>
            <person name="Meyers B.C."/>
            <person name="Yi K."/>
            <person name="Kong H."/>
            <person name="Lavrijsen P."/>
            <person name="Sunseri F."/>
            <person name="Falavigna A."/>
            <person name="Ye Y."/>
            <person name="Leebens-Mack J.H."/>
            <person name="Chen G."/>
        </authorList>
    </citation>
    <scope>NUCLEOTIDE SEQUENCE [LARGE SCALE GENOMIC DNA]</scope>
    <source>
        <strain evidence="7">cv. DH0086</strain>
    </source>
</reference>
<keyword evidence="2" id="KW-0460">Magnesium</keyword>
<evidence type="ECO:0000256" key="1">
    <source>
        <dbReference type="ARBA" id="ARBA00022723"/>
    </source>
</evidence>
<dbReference type="Pfam" id="PF01397">
    <property type="entry name" value="Terpene_synth"/>
    <property type="match status" value="1"/>
</dbReference>
<dbReference type="InterPro" id="IPR044814">
    <property type="entry name" value="Terpene_cyclase_plant_C1"/>
</dbReference>
<dbReference type="InterPro" id="IPR036965">
    <property type="entry name" value="Terpene_synth_N_sf"/>
</dbReference>
<gene>
    <name evidence="6" type="ORF">A4U43_C06F2400</name>
</gene>
<protein>
    <submittedName>
        <fullName evidence="6">Uncharacterized protein</fullName>
    </submittedName>
</protein>
<keyword evidence="3" id="KW-0456">Lyase</keyword>
<dbReference type="Pfam" id="PF03936">
    <property type="entry name" value="Terpene_synth_C"/>
    <property type="match status" value="1"/>
</dbReference>
<dbReference type="Proteomes" id="UP000243459">
    <property type="component" value="Chromosome 6"/>
</dbReference>
<evidence type="ECO:0000259" key="5">
    <source>
        <dbReference type="Pfam" id="PF03936"/>
    </source>
</evidence>
<dbReference type="EMBL" id="CM007386">
    <property type="protein sequence ID" value="ONK65925.1"/>
    <property type="molecule type" value="Genomic_DNA"/>
</dbReference>
<feature type="domain" description="Terpene synthase N-terminal" evidence="4">
    <location>
        <begin position="3"/>
        <end position="124"/>
    </location>
</feature>
<feature type="domain" description="Terpene synthase metal-binding" evidence="5">
    <location>
        <begin position="182"/>
        <end position="419"/>
    </location>
</feature>
<dbReference type="CDD" id="cd00684">
    <property type="entry name" value="Terpene_cyclase_plant_C1"/>
    <property type="match status" value="1"/>
</dbReference>
<dbReference type="Gene3D" id="1.50.10.130">
    <property type="entry name" value="Terpene synthase, N-terminal domain"/>
    <property type="match status" value="1"/>
</dbReference>
<keyword evidence="7" id="KW-1185">Reference proteome</keyword>
<dbReference type="SFLD" id="SFLDG01019">
    <property type="entry name" value="Terpene_Cyclase_Like_1_C_Termi"/>
    <property type="match status" value="1"/>
</dbReference>
<dbReference type="InterPro" id="IPR034741">
    <property type="entry name" value="Terpene_cyclase-like_1_C"/>
</dbReference>
<dbReference type="GO" id="GO:0010333">
    <property type="term" value="F:terpene synthase activity"/>
    <property type="evidence" value="ECO:0007669"/>
    <property type="project" value="InterPro"/>
</dbReference>
<organism evidence="6 7">
    <name type="scientific">Asparagus officinalis</name>
    <name type="common">Garden asparagus</name>
    <dbReference type="NCBI Taxonomy" id="4686"/>
    <lineage>
        <taxon>Eukaryota</taxon>
        <taxon>Viridiplantae</taxon>
        <taxon>Streptophyta</taxon>
        <taxon>Embryophyta</taxon>
        <taxon>Tracheophyta</taxon>
        <taxon>Spermatophyta</taxon>
        <taxon>Magnoliopsida</taxon>
        <taxon>Liliopsida</taxon>
        <taxon>Asparagales</taxon>
        <taxon>Asparagaceae</taxon>
        <taxon>Asparagoideae</taxon>
        <taxon>Asparagus</taxon>
    </lineage>
</organism>
<dbReference type="InterPro" id="IPR005630">
    <property type="entry name" value="Terpene_synthase_metal-bd"/>
</dbReference>
<dbReference type="SUPFAM" id="SSF48576">
    <property type="entry name" value="Terpenoid synthases"/>
    <property type="match status" value="1"/>
</dbReference>
<dbReference type="AlphaFoldDB" id="A0A5P1EIY6"/>
<evidence type="ECO:0000259" key="4">
    <source>
        <dbReference type="Pfam" id="PF01397"/>
    </source>
</evidence>
<dbReference type="PANTHER" id="PTHR31225">
    <property type="entry name" value="OS04G0344100 PROTEIN-RELATED"/>
    <property type="match status" value="1"/>
</dbReference>
<dbReference type="InterPro" id="IPR050148">
    <property type="entry name" value="Terpene_synthase-like"/>
</dbReference>
<dbReference type="InterPro" id="IPR008930">
    <property type="entry name" value="Terpenoid_cyclase/PrenylTrfase"/>
</dbReference>
<dbReference type="Gramene" id="ONK65925">
    <property type="protein sequence ID" value="ONK65925"/>
    <property type="gene ID" value="A4U43_C06F2400"/>
</dbReference>
<evidence type="ECO:0000256" key="2">
    <source>
        <dbReference type="ARBA" id="ARBA00022842"/>
    </source>
</evidence>
<name>A0A5P1EIY6_ASPOF</name>
<dbReference type="OMA" id="HIREARW"/>
<dbReference type="PANTHER" id="PTHR31225:SF98">
    <property type="entry name" value="TERPENE SYNTHASE 9-RELATED"/>
    <property type="match status" value="1"/>
</dbReference>
<dbReference type="SFLD" id="SFLDS00005">
    <property type="entry name" value="Isoprenoid_Synthase_Type_I"/>
    <property type="match status" value="1"/>
</dbReference>
<keyword evidence="1" id="KW-0479">Metal-binding</keyword>
<dbReference type="Gene3D" id="1.10.600.10">
    <property type="entry name" value="Farnesyl Diphosphate Synthase"/>
    <property type="match status" value="1"/>
</dbReference>
<dbReference type="GO" id="GO:0000287">
    <property type="term" value="F:magnesium ion binding"/>
    <property type="evidence" value="ECO:0007669"/>
    <property type="project" value="InterPro"/>
</dbReference>
<evidence type="ECO:0000313" key="6">
    <source>
        <dbReference type="EMBL" id="ONK65925.1"/>
    </source>
</evidence>
<sequence>MVSIRRLGLAYHFQKEIGNKLQEIYVDGFKSLQGLKETALCFRLLREHGYSVSSDIFKKFKEGEVFMKCLSQDVKGLLSLYEATHLSIPGEKILEEAKEFCAKHLSSVSQDVDINIAKQVRRSLEDPTHWLIPRLETRYYIDEYEKEEEMRSCLLELAKLDFNAVQAVHQKEIKELSRWWEELDLVHKVDFSRDRIVEVYLWANGTTWEPKFSKCRKVVAKFNSVAFVIDDFYDIHATLEEAQLFTAAIRRWDLKAMEGLPDYLKLCYLAVHNLVNEFAYVFLKDFGFDIRSHLINEWIRLCEAYLRDTQYIHEGITPSLEEYVENGWISIGYPCMLVHAFYFVGHNFTEKSLDLWEHSHQLLYLTGVLTRLMDDLAPSKAEMDGLQPSAVFCRMKESGESYETAKKYIKDQINIYWKKLNEEVVNGDHPQIFKDVSINSWKTTFTMSQYGDGTGNSPGAAKDRVRSLFFEPIPME</sequence>
<proteinExistence type="predicted"/>